<feature type="chain" id="PRO_5046682179" evidence="1">
    <location>
        <begin position="19"/>
        <end position="814"/>
    </location>
</feature>
<evidence type="ECO:0000313" key="2">
    <source>
        <dbReference type="EMBL" id="UOE40008.1"/>
    </source>
</evidence>
<feature type="signal peptide" evidence="1">
    <location>
        <begin position="1"/>
        <end position="18"/>
    </location>
</feature>
<evidence type="ECO:0000256" key="1">
    <source>
        <dbReference type="SAM" id="SignalP"/>
    </source>
</evidence>
<reference evidence="2 3" key="1">
    <citation type="submission" date="2022-03" db="EMBL/GenBank/DDBJ databases">
        <title>Chryseobacterium sp. isolated from particulate matters in swine house.</title>
        <authorList>
            <person name="Won M."/>
            <person name="Kim S.-J."/>
            <person name="Kwon S.-W."/>
        </authorList>
    </citation>
    <scope>NUCLEOTIDE SEQUENCE [LARGE SCALE GENOMIC DNA]</scope>
    <source>
        <strain evidence="2 3">SC2-2</strain>
    </source>
</reference>
<dbReference type="Proteomes" id="UP000831460">
    <property type="component" value="Chromosome"/>
</dbReference>
<dbReference type="RefSeq" id="WP_243547980.1">
    <property type="nucleotide sequence ID" value="NZ_CP094532.1"/>
</dbReference>
<keyword evidence="3" id="KW-1185">Reference proteome</keyword>
<gene>
    <name evidence="2" type="ORF">MTP09_08740</name>
</gene>
<keyword evidence="1" id="KW-0732">Signal</keyword>
<evidence type="ECO:0000313" key="3">
    <source>
        <dbReference type="Proteomes" id="UP000831460"/>
    </source>
</evidence>
<protein>
    <submittedName>
        <fullName evidence="2">DUF5686 family protein</fullName>
    </submittedName>
</protein>
<sequence>MKKSAAFLLILFTTIVFAQSKITVIKAEDRNPLANAAVSCNGKILGRTNVQGILEFRTRCKKVNVNAAGFYEDDVVVDKVMEAELVRVDPKLQSIQTIIIEDKSDPRALAILQKVNDNYRNNSPQSLDSYSFKSYEKISLDFDEDSINIYRNTISNKLDSLKTLPAKELNEKKKKDSIENVKIMQLFTKSKLFLWERASEFLYSKTYGEKINILDNRIAGLQEPVYEMMALRSNRNRIPREVREENRSLYRFFLTDSIEIDGRKNYVIRFRDAGKKTMAQRRNFNGLIYVDAQTYGLKKIESQSKKKSEGSITSIWIPIHDKWFLSKENLKIRMGMTYIDEKYTKDEKTGEKTENKDRKRFGNYVYMIADYFDFQTPINENKKDFEGYSMAVKNSDGSVIQKFRTDSLTIREKLTYSKIDSVGKKYSLDQKITALRGLLYGDLRLGKVNLDVTDLVQYNNYEGFRLGLTLKGNEKLNRYISPDVYIAYGFKDKGWKYGAGIDVKTTLDKESFFRAEYYNDVKAAGRFNQDLWNIRMRIMNSGIDLNNGNFYQYQGAKVSFQNDLTNSLTLKIAAKKDIEEAKFQYGFMNLGNRFDNFSSQLTLHYSPRSKNIMTPSGKYTYEPNYPDFFINYEQGMKVFGGTLNFSRFDFLMQHSFKTKIGVTGFRVYSGLTLGEAPIWHHFSVDGLGNGENSLNFNLTSYLGFATMKGGKYYNDKFFGYYFTHRIPWYFRTLGKSTSSFDLVYKGGIGNMKNPEYHHFDFENLNKLYQEVGLEYNNFLGTSFNLGFFYRIGNYATPRFGENFAIQFKFEFLGF</sequence>
<proteinExistence type="predicted"/>
<accession>A0ABY4BLE3</accession>
<name>A0ABY4BLE3_9FLAO</name>
<organism evidence="2 3">
    <name type="scientific">Chryseobacterium suipulveris</name>
    <dbReference type="NCBI Taxonomy" id="2929800"/>
    <lineage>
        <taxon>Bacteria</taxon>
        <taxon>Pseudomonadati</taxon>
        <taxon>Bacteroidota</taxon>
        <taxon>Flavobacteriia</taxon>
        <taxon>Flavobacteriales</taxon>
        <taxon>Weeksellaceae</taxon>
        <taxon>Chryseobacterium group</taxon>
        <taxon>Chryseobacterium</taxon>
    </lineage>
</organism>
<dbReference type="EMBL" id="CP094532">
    <property type="protein sequence ID" value="UOE40008.1"/>
    <property type="molecule type" value="Genomic_DNA"/>
</dbReference>